<feature type="compositionally biased region" description="Low complexity" evidence="1">
    <location>
        <begin position="71"/>
        <end position="83"/>
    </location>
</feature>
<reference evidence="2" key="1">
    <citation type="submission" date="2021-02" db="EMBL/GenBank/DDBJ databases">
        <authorList>
            <person name="Nowell W R."/>
        </authorList>
    </citation>
    <scope>NUCLEOTIDE SEQUENCE</scope>
</reference>
<dbReference type="EMBL" id="CAJOBC010005639">
    <property type="protein sequence ID" value="CAF3870637.1"/>
    <property type="molecule type" value="Genomic_DNA"/>
</dbReference>
<evidence type="ECO:0000313" key="4">
    <source>
        <dbReference type="Proteomes" id="UP000663829"/>
    </source>
</evidence>
<proteinExistence type="predicted"/>
<gene>
    <name evidence="2" type="ORF">GPM918_LOCUS18990</name>
    <name evidence="3" type="ORF">SRO942_LOCUS18986</name>
</gene>
<accession>A0A814PCH1</accession>
<organism evidence="2 4">
    <name type="scientific">Didymodactylos carnosus</name>
    <dbReference type="NCBI Taxonomy" id="1234261"/>
    <lineage>
        <taxon>Eukaryota</taxon>
        <taxon>Metazoa</taxon>
        <taxon>Spiralia</taxon>
        <taxon>Gnathifera</taxon>
        <taxon>Rotifera</taxon>
        <taxon>Eurotatoria</taxon>
        <taxon>Bdelloidea</taxon>
        <taxon>Philodinida</taxon>
        <taxon>Philodinidae</taxon>
        <taxon>Didymodactylos</taxon>
    </lineage>
</organism>
<dbReference type="EMBL" id="CAJNOQ010005640">
    <property type="protein sequence ID" value="CAF1105980.1"/>
    <property type="molecule type" value="Genomic_DNA"/>
</dbReference>
<protein>
    <submittedName>
        <fullName evidence="2">Uncharacterized protein</fullName>
    </submittedName>
</protein>
<evidence type="ECO:0000256" key="1">
    <source>
        <dbReference type="SAM" id="MobiDB-lite"/>
    </source>
</evidence>
<evidence type="ECO:0000313" key="2">
    <source>
        <dbReference type="EMBL" id="CAF1105980.1"/>
    </source>
</evidence>
<dbReference type="AlphaFoldDB" id="A0A814PCH1"/>
<evidence type="ECO:0000313" key="3">
    <source>
        <dbReference type="EMBL" id="CAF3870637.1"/>
    </source>
</evidence>
<feature type="region of interest" description="Disordered" evidence="1">
    <location>
        <begin position="71"/>
        <end position="112"/>
    </location>
</feature>
<feature type="non-terminal residue" evidence="2">
    <location>
        <position position="1"/>
    </location>
</feature>
<keyword evidence="4" id="KW-1185">Reference proteome</keyword>
<dbReference type="Proteomes" id="UP000663829">
    <property type="component" value="Unassembled WGS sequence"/>
</dbReference>
<name>A0A814PCH1_9BILA</name>
<dbReference type="Proteomes" id="UP000681722">
    <property type="component" value="Unassembled WGS sequence"/>
</dbReference>
<sequence>MNEVKIIMLPGGLTVSASTNNGERMLTYRSKSQLEQQVPPIKSFFEVLLRIVPHRQTYNRYCASSLSVSYQSRSGTSTSSNRSPINRYRKDTPNSAHRINVSSSAADRRSDLSCRSIRGRSAHHHMSDEAIEYFRNNAKSMEYQSFLQAVDTSGTTEKYMFDKSHFKTFSTDILPLVPEFFKQQPGDRNLENAPK</sequence>
<comment type="caution">
    <text evidence="2">The sequence shown here is derived from an EMBL/GenBank/DDBJ whole genome shotgun (WGS) entry which is preliminary data.</text>
</comment>